<feature type="transmembrane region" description="Helical" evidence="1">
    <location>
        <begin position="51"/>
        <end position="73"/>
    </location>
</feature>
<dbReference type="EMBL" id="JAAXLA010000004">
    <property type="protein sequence ID" value="NMH96466.1"/>
    <property type="molecule type" value="Genomic_DNA"/>
</dbReference>
<keyword evidence="1" id="KW-1133">Transmembrane helix</keyword>
<dbReference type="PANTHER" id="PTHR45138:SF9">
    <property type="entry name" value="DIGUANYLATE CYCLASE DGCM-RELATED"/>
    <property type="match status" value="1"/>
</dbReference>
<evidence type="ECO:0000313" key="3">
    <source>
        <dbReference type="EMBL" id="NMH96466.1"/>
    </source>
</evidence>
<keyword evidence="1" id="KW-0812">Transmembrane</keyword>
<feature type="transmembrane region" description="Helical" evidence="1">
    <location>
        <begin position="167"/>
        <end position="197"/>
    </location>
</feature>
<dbReference type="NCBIfam" id="TIGR00254">
    <property type="entry name" value="GGDEF"/>
    <property type="match status" value="1"/>
</dbReference>
<protein>
    <submittedName>
        <fullName evidence="3">GGDEF domain-containing protein</fullName>
    </submittedName>
</protein>
<evidence type="ECO:0000256" key="1">
    <source>
        <dbReference type="SAM" id="Phobius"/>
    </source>
</evidence>
<comment type="caution">
    <text evidence="3">The sequence shown here is derived from an EMBL/GenBank/DDBJ whole genome shotgun (WGS) entry which is preliminary data.</text>
</comment>
<dbReference type="SUPFAM" id="SSF55073">
    <property type="entry name" value="Nucleotide cyclase"/>
    <property type="match status" value="1"/>
</dbReference>
<dbReference type="PROSITE" id="PS50887">
    <property type="entry name" value="GGDEF"/>
    <property type="match status" value="1"/>
</dbReference>
<feature type="transmembrane region" description="Helical" evidence="1">
    <location>
        <begin position="122"/>
        <end position="147"/>
    </location>
</feature>
<organism evidence="3 4">
    <name type="scientific">Pseudonocardia acidicola</name>
    <dbReference type="NCBI Taxonomy" id="2724939"/>
    <lineage>
        <taxon>Bacteria</taxon>
        <taxon>Bacillati</taxon>
        <taxon>Actinomycetota</taxon>
        <taxon>Actinomycetes</taxon>
        <taxon>Pseudonocardiales</taxon>
        <taxon>Pseudonocardiaceae</taxon>
        <taxon>Pseudonocardia</taxon>
    </lineage>
</organism>
<proteinExistence type="predicted"/>
<sequence>MADPITGSQVVIAGWLVLFGLIHIEVATGIERVRRRVAGTSYFDLSSVWTFAAAVLLPPVLAAGVIAALYLHLWIRVWRPARVPLYRHVFTTATVVLAAYAAHAVVSPIGGVHGWPQDASTLGALALAVLLYVTVNTALVGCAIALTATGARPGDVLGHWDDNALELATLCLGALAAMALVANPWLIVLVLPPLLVLHRAVLVRQLEEAANTDGKTGLLTAAAWHHGAARELRRAQRSRGAVAVLILDLDHFKAVNDEHGHLAGDEVLAAVAGALRAEVRENDLVGRFGGEEFVVLLPDLPLERSGRSELHAVAERIRHRVSMLDVTVCTPEGEYTVTGLSISVGGATFPSDGGTLEQVLAVADRALYAAKRDGRNVVRIAPAPQVPAARSATA</sequence>
<dbReference type="Pfam" id="PF00990">
    <property type="entry name" value="GGDEF"/>
    <property type="match status" value="1"/>
</dbReference>
<evidence type="ECO:0000259" key="2">
    <source>
        <dbReference type="PROSITE" id="PS50887"/>
    </source>
</evidence>
<dbReference type="Gene3D" id="3.30.70.270">
    <property type="match status" value="1"/>
</dbReference>
<dbReference type="SMART" id="SM00267">
    <property type="entry name" value="GGDEF"/>
    <property type="match status" value="1"/>
</dbReference>
<feature type="transmembrane region" description="Helical" evidence="1">
    <location>
        <begin position="85"/>
        <end position="110"/>
    </location>
</feature>
<dbReference type="InterPro" id="IPR000160">
    <property type="entry name" value="GGDEF_dom"/>
</dbReference>
<feature type="transmembrane region" description="Helical" evidence="1">
    <location>
        <begin position="12"/>
        <end position="30"/>
    </location>
</feature>
<name>A0ABX1S7W1_9PSEU</name>
<dbReference type="Proteomes" id="UP000820669">
    <property type="component" value="Unassembled WGS sequence"/>
</dbReference>
<reference evidence="3 4" key="1">
    <citation type="submission" date="2020-04" db="EMBL/GenBank/DDBJ databases">
        <authorList>
            <person name="Klaysubun C."/>
            <person name="Duangmal K."/>
            <person name="Lipun K."/>
        </authorList>
    </citation>
    <scope>NUCLEOTIDE SEQUENCE [LARGE SCALE GENOMIC DNA]</scope>
    <source>
        <strain evidence="3 4">K10HN5</strain>
    </source>
</reference>
<feature type="domain" description="GGDEF" evidence="2">
    <location>
        <begin position="240"/>
        <end position="383"/>
    </location>
</feature>
<dbReference type="InterPro" id="IPR029787">
    <property type="entry name" value="Nucleotide_cyclase"/>
</dbReference>
<dbReference type="RefSeq" id="WP_169379818.1">
    <property type="nucleotide sequence ID" value="NZ_JAAXLA010000004.1"/>
</dbReference>
<dbReference type="PANTHER" id="PTHR45138">
    <property type="entry name" value="REGULATORY COMPONENTS OF SENSORY TRANSDUCTION SYSTEM"/>
    <property type="match status" value="1"/>
</dbReference>
<keyword evidence="1" id="KW-0472">Membrane</keyword>
<gene>
    <name evidence="3" type="ORF">HF526_03895</name>
</gene>
<evidence type="ECO:0000313" key="4">
    <source>
        <dbReference type="Proteomes" id="UP000820669"/>
    </source>
</evidence>
<dbReference type="CDD" id="cd01949">
    <property type="entry name" value="GGDEF"/>
    <property type="match status" value="1"/>
</dbReference>
<dbReference type="InterPro" id="IPR050469">
    <property type="entry name" value="Diguanylate_Cyclase"/>
</dbReference>
<keyword evidence="4" id="KW-1185">Reference proteome</keyword>
<accession>A0ABX1S7W1</accession>
<dbReference type="InterPro" id="IPR043128">
    <property type="entry name" value="Rev_trsase/Diguanyl_cyclase"/>
</dbReference>